<dbReference type="SUPFAM" id="SSF53474">
    <property type="entry name" value="alpha/beta-Hydrolases"/>
    <property type="match status" value="1"/>
</dbReference>
<dbReference type="AlphaFoldDB" id="A0A1Y0I9S8"/>
<keyword evidence="2" id="KW-0378">Hydrolase</keyword>
<dbReference type="Gene3D" id="3.40.50.1820">
    <property type="entry name" value="alpha/beta hydrolase"/>
    <property type="match status" value="1"/>
</dbReference>
<evidence type="ECO:0000259" key="1">
    <source>
        <dbReference type="Pfam" id="PF12146"/>
    </source>
</evidence>
<evidence type="ECO:0000313" key="3">
    <source>
        <dbReference type="Proteomes" id="UP000196027"/>
    </source>
</evidence>
<dbReference type="KEGG" id="ome:OLMES_2455"/>
<evidence type="ECO:0000313" key="2">
    <source>
        <dbReference type="EMBL" id="ARU56516.1"/>
    </source>
</evidence>
<dbReference type="PIRSF" id="PIRSF037442">
    <property type="entry name" value="UCP037442_abhydr"/>
    <property type="match status" value="1"/>
</dbReference>
<dbReference type="InterPro" id="IPR029058">
    <property type="entry name" value="AB_hydrolase_fold"/>
</dbReference>
<protein>
    <submittedName>
        <fullName evidence="2">Hydrolase</fullName>
    </submittedName>
</protein>
<organism evidence="2 3">
    <name type="scientific">Oleiphilus messinensis</name>
    <dbReference type="NCBI Taxonomy" id="141451"/>
    <lineage>
        <taxon>Bacteria</taxon>
        <taxon>Pseudomonadati</taxon>
        <taxon>Pseudomonadota</taxon>
        <taxon>Gammaproteobacteria</taxon>
        <taxon>Oceanospirillales</taxon>
        <taxon>Oleiphilaceae</taxon>
        <taxon>Oleiphilus</taxon>
    </lineage>
</organism>
<dbReference type="InterPro" id="IPR022742">
    <property type="entry name" value="Hydrolase_4"/>
</dbReference>
<dbReference type="Pfam" id="PF12146">
    <property type="entry name" value="Hydrolase_4"/>
    <property type="match status" value="1"/>
</dbReference>
<accession>A0A1Y0I9S8</accession>
<dbReference type="EMBL" id="CP021425">
    <property type="protein sequence ID" value="ARU56516.1"/>
    <property type="molecule type" value="Genomic_DNA"/>
</dbReference>
<dbReference type="RefSeq" id="WP_198343316.1">
    <property type="nucleotide sequence ID" value="NZ_CP021425.1"/>
</dbReference>
<dbReference type="GO" id="GO:0016787">
    <property type="term" value="F:hydrolase activity"/>
    <property type="evidence" value="ECO:0007669"/>
    <property type="project" value="UniProtKB-KW"/>
</dbReference>
<sequence length="306" mass="34319">MMVVSQSVVNEANQGSVSEVSFHTVDGYPLSGTRYSAIGTTLGNIVVAGATGVPQGFYRRFANYAVELGFNVLTFDYRGIGQSKRGSLRDLQMSFLDWGRFDAAAAVDAMHEKGVPLYRVGHSYGGQALGLLPNHHLLTAAYSFGSGAGWAGWMSKSEAIKVKLLWNMVLPALVKWKGYMAWSTLGMGEDLPLGVYQEWKRWCQNPRYFFDDENFKHLKSTYAEVAIPYVAATSTDDLWAPPKSRDAFCEHYVGCDLTLKTLEPLHNQPIGHIGYFRESNHYLWDEMLMWFDNVSKRHPAGKRSIH</sequence>
<reference evidence="2 3" key="1">
    <citation type="submission" date="2017-05" db="EMBL/GenBank/DDBJ databases">
        <title>Genomic insights into alkan degradation activity of Oleiphilus messinensis.</title>
        <authorList>
            <person name="Kozyavkin S.A."/>
            <person name="Slesarev A.I."/>
            <person name="Golyshin P.N."/>
            <person name="Korzhenkov A."/>
            <person name="Golyshina O.N."/>
            <person name="Toshchakov S.V."/>
        </authorList>
    </citation>
    <scope>NUCLEOTIDE SEQUENCE [LARGE SCALE GENOMIC DNA]</scope>
    <source>
        <strain evidence="2 3">ME102</strain>
    </source>
</reference>
<dbReference type="InterPro" id="IPR017208">
    <property type="entry name" value="UCP037442_abhydr"/>
</dbReference>
<gene>
    <name evidence="2" type="ORF">OLMES_2455</name>
</gene>
<name>A0A1Y0I9S8_9GAMM</name>
<keyword evidence="3" id="KW-1185">Reference proteome</keyword>
<feature type="domain" description="Serine aminopeptidase S33" evidence="1">
    <location>
        <begin position="56"/>
        <end position="127"/>
    </location>
</feature>
<dbReference type="Proteomes" id="UP000196027">
    <property type="component" value="Chromosome"/>
</dbReference>
<proteinExistence type="predicted"/>